<dbReference type="Proteomes" id="UP000292886">
    <property type="component" value="Chromosome"/>
</dbReference>
<sequence>MVEYSFVDRPTNERINATRDKFPEANGADVTLFLNVQWTYRAMQKQYDALLDRFGLTETKFIILMFLHNEPTHQLMPSILAQKLGSTRVTTTKVINGLERNGWVTKAASARDKRAVIVALTDDGESLLQKFLPANYRAATMIMSTLNESEQATLASLLDKVKQGTLNLQNEMEKNSNEYK</sequence>
<name>A0A4P6YTF1_9LACO</name>
<keyword evidence="2" id="KW-0238">DNA-binding</keyword>
<dbReference type="SMART" id="SM00347">
    <property type="entry name" value="HTH_MARR"/>
    <property type="match status" value="1"/>
</dbReference>
<dbReference type="InterPro" id="IPR036390">
    <property type="entry name" value="WH_DNA-bd_sf"/>
</dbReference>
<dbReference type="PRINTS" id="PR00598">
    <property type="entry name" value="HTHMARR"/>
</dbReference>
<dbReference type="AlphaFoldDB" id="A0A4P6YTF1"/>
<dbReference type="GO" id="GO:0003700">
    <property type="term" value="F:DNA-binding transcription factor activity"/>
    <property type="evidence" value="ECO:0007669"/>
    <property type="project" value="InterPro"/>
</dbReference>
<dbReference type="SUPFAM" id="SSF46785">
    <property type="entry name" value="Winged helix' DNA-binding domain"/>
    <property type="match status" value="1"/>
</dbReference>
<dbReference type="EMBL" id="CP037940">
    <property type="protein sequence ID" value="QBO35927.1"/>
    <property type="molecule type" value="Genomic_DNA"/>
</dbReference>
<protein>
    <submittedName>
        <fullName evidence="5">MarR family transcriptional regulator</fullName>
    </submittedName>
</protein>
<dbReference type="Gene3D" id="1.10.10.10">
    <property type="entry name" value="Winged helix-like DNA-binding domain superfamily/Winged helix DNA-binding domain"/>
    <property type="match status" value="1"/>
</dbReference>
<dbReference type="InterPro" id="IPR036388">
    <property type="entry name" value="WH-like_DNA-bd_sf"/>
</dbReference>
<evidence type="ECO:0000313" key="5">
    <source>
        <dbReference type="EMBL" id="QBO35927.1"/>
    </source>
</evidence>
<dbReference type="Pfam" id="PF12802">
    <property type="entry name" value="MarR_2"/>
    <property type="match status" value="1"/>
</dbReference>
<dbReference type="RefSeq" id="WP_133363006.1">
    <property type="nucleotide sequence ID" value="NZ_CP037940.1"/>
</dbReference>
<evidence type="ECO:0000313" key="6">
    <source>
        <dbReference type="Proteomes" id="UP000292886"/>
    </source>
</evidence>
<evidence type="ECO:0000256" key="2">
    <source>
        <dbReference type="ARBA" id="ARBA00023125"/>
    </source>
</evidence>
<dbReference type="PANTHER" id="PTHR42756:SF1">
    <property type="entry name" value="TRANSCRIPTIONAL REPRESSOR OF EMRAB OPERON"/>
    <property type="match status" value="1"/>
</dbReference>
<keyword evidence="3" id="KW-0804">Transcription</keyword>
<dbReference type="PANTHER" id="PTHR42756">
    <property type="entry name" value="TRANSCRIPTIONAL REGULATOR, MARR"/>
    <property type="match status" value="1"/>
</dbReference>
<feature type="domain" description="HTH marR-type" evidence="4">
    <location>
        <begin position="29"/>
        <end position="163"/>
    </location>
</feature>
<proteinExistence type="predicted"/>
<evidence type="ECO:0000259" key="4">
    <source>
        <dbReference type="PROSITE" id="PS50995"/>
    </source>
</evidence>
<dbReference type="InterPro" id="IPR000835">
    <property type="entry name" value="HTH_MarR-typ"/>
</dbReference>
<keyword evidence="1" id="KW-0805">Transcription regulation</keyword>
<dbReference type="OrthoDB" id="384891at2"/>
<evidence type="ECO:0000256" key="3">
    <source>
        <dbReference type="ARBA" id="ARBA00023163"/>
    </source>
</evidence>
<accession>A0A4P6YTF1</accession>
<reference evidence="6" key="1">
    <citation type="submission" date="2019-03" db="EMBL/GenBank/DDBJ databases">
        <title>Weissella sp. 26KH-42 Genome sequencing.</title>
        <authorList>
            <person name="Heo J."/>
            <person name="Kim S.-J."/>
            <person name="Kim J.-S."/>
            <person name="Hong S.-B."/>
            <person name="Kwon S.-W."/>
        </authorList>
    </citation>
    <scope>NUCLEOTIDE SEQUENCE [LARGE SCALE GENOMIC DNA]</scope>
    <source>
        <strain evidence="6">26KH-42</strain>
    </source>
</reference>
<dbReference type="KEGG" id="wei:EQG49_05360"/>
<keyword evidence="6" id="KW-1185">Reference proteome</keyword>
<dbReference type="GO" id="GO:0003677">
    <property type="term" value="F:DNA binding"/>
    <property type="evidence" value="ECO:0007669"/>
    <property type="project" value="UniProtKB-KW"/>
</dbReference>
<evidence type="ECO:0000256" key="1">
    <source>
        <dbReference type="ARBA" id="ARBA00023015"/>
    </source>
</evidence>
<dbReference type="PROSITE" id="PS50995">
    <property type="entry name" value="HTH_MARR_2"/>
    <property type="match status" value="1"/>
</dbReference>
<gene>
    <name evidence="5" type="ORF">EQG49_05360</name>
</gene>
<organism evidence="5 6">
    <name type="scientific">Periweissella cryptocerci</name>
    <dbReference type="NCBI Taxonomy" id="2506420"/>
    <lineage>
        <taxon>Bacteria</taxon>
        <taxon>Bacillati</taxon>
        <taxon>Bacillota</taxon>
        <taxon>Bacilli</taxon>
        <taxon>Lactobacillales</taxon>
        <taxon>Lactobacillaceae</taxon>
        <taxon>Periweissella</taxon>
    </lineage>
</organism>